<gene>
    <name evidence="1" type="ORF">HF086_007376</name>
</gene>
<evidence type="ECO:0000313" key="2">
    <source>
        <dbReference type="Proteomes" id="UP000814243"/>
    </source>
</evidence>
<name>A0A922MPU8_SPOEX</name>
<comment type="caution">
    <text evidence="1">The sequence shown here is derived from an EMBL/GenBank/DDBJ whole genome shotgun (WGS) entry which is preliminary data.</text>
</comment>
<reference evidence="1" key="1">
    <citation type="journal article" date="2021" name="G3 (Bethesda)">
        <title>Genome and transcriptome analysis of the beet armyworm Spodoptera exigua reveals targets for pest control. .</title>
        <authorList>
            <person name="Simon S."/>
            <person name="Breeschoten T."/>
            <person name="Jansen H.J."/>
            <person name="Dirks R.P."/>
            <person name="Schranz M.E."/>
            <person name="Ros V.I.D."/>
        </authorList>
    </citation>
    <scope>NUCLEOTIDE SEQUENCE</scope>
    <source>
        <strain evidence="1">TB_SE_WUR_2020</strain>
    </source>
</reference>
<proteinExistence type="predicted"/>
<sequence length="498" mass="57594">MIAKNLELQNQIELLHSDALPALQTLDKYVLEYVNLQSINNDHLETLQNIFDTEYVKVTKMFKLIVLSFDKLNVYCCIITCEKFQSETKLVKLYSCPSEISNINIIESELKVVITLAIGTAIILSWTDLKTPKIIHLNIAIHKSLVYKDSIIYTDSKSLWRADKILSQDIKLKQFFVKQVKDFILEGNQIICTTFTNLLYTFYLDHPESYLKDESIEYCSAEKLLNTNADYVKKILYEVGKNDVIAKKLTTERDYITALSLSNRQDVMDSIISHKVIVYDNYEDAITENKKAILTSNFSEYFEEETFFFLIKISTTTEHKLGNILSDAIGDLRLHITLSTTTKVIKTISIKVTEVKKLSFLIPLKSKVIDFTEMNVNIKIMSTIPGALDAKQKTFTILYRKHVILHSEHFIKFNLNLNRQQCLKNFENSLPKLILQTAINNFGHLFKFEDKLKHRPSSKEWLMYNLQKTVRTHISSSSDDLEPLIEQFERNVIGVLPI</sequence>
<organism evidence="1 2">
    <name type="scientific">Spodoptera exigua</name>
    <name type="common">Beet armyworm</name>
    <name type="synonym">Noctua fulgens</name>
    <dbReference type="NCBI Taxonomy" id="7107"/>
    <lineage>
        <taxon>Eukaryota</taxon>
        <taxon>Metazoa</taxon>
        <taxon>Ecdysozoa</taxon>
        <taxon>Arthropoda</taxon>
        <taxon>Hexapoda</taxon>
        <taxon>Insecta</taxon>
        <taxon>Pterygota</taxon>
        <taxon>Neoptera</taxon>
        <taxon>Endopterygota</taxon>
        <taxon>Lepidoptera</taxon>
        <taxon>Glossata</taxon>
        <taxon>Ditrysia</taxon>
        <taxon>Noctuoidea</taxon>
        <taxon>Noctuidae</taxon>
        <taxon>Amphipyrinae</taxon>
        <taxon>Spodoptera</taxon>
    </lineage>
</organism>
<dbReference type="AlphaFoldDB" id="A0A922MPU8"/>
<accession>A0A922MPU8</accession>
<dbReference type="Proteomes" id="UP000814243">
    <property type="component" value="Unassembled WGS sequence"/>
</dbReference>
<evidence type="ECO:0000313" key="1">
    <source>
        <dbReference type="EMBL" id="KAH9640177.1"/>
    </source>
</evidence>
<dbReference type="EMBL" id="JACEFF010000292">
    <property type="protein sequence ID" value="KAH9640177.1"/>
    <property type="molecule type" value="Genomic_DNA"/>
</dbReference>
<protein>
    <submittedName>
        <fullName evidence="1">Uncharacterized protein</fullName>
    </submittedName>
</protein>